<evidence type="ECO:0000256" key="6">
    <source>
        <dbReference type="ARBA" id="ARBA00022840"/>
    </source>
</evidence>
<evidence type="ECO:0000256" key="12">
    <source>
        <dbReference type="ARBA" id="ARBA00044143"/>
    </source>
</evidence>
<dbReference type="SMART" id="SM00382">
    <property type="entry name" value="AAA"/>
    <property type="match status" value="1"/>
</dbReference>
<evidence type="ECO:0000256" key="9">
    <source>
        <dbReference type="ARBA" id="ARBA00023136"/>
    </source>
</evidence>
<evidence type="ECO:0000256" key="13">
    <source>
        <dbReference type="ARBA" id="ARBA00048610"/>
    </source>
</evidence>
<dbReference type="SUPFAM" id="SSF52540">
    <property type="entry name" value="P-loop containing nucleoside triphosphate hydrolases"/>
    <property type="match status" value="1"/>
</dbReference>
<dbReference type="EMBL" id="STGT01000001">
    <property type="protein sequence ID" value="THV16851.1"/>
    <property type="molecule type" value="Genomic_DNA"/>
</dbReference>
<comment type="catalytic activity">
    <reaction evidence="13">
        <text>Ni(2+)(out) + ATP + H2O = Ni(2+)(in) + ADP + phosphate + H(+)</text>
        <dbReference type="Rhea" id="RHEA:15557"/>
        <dbReference type="ChEBI" id="CHEBI:15377"/>
        <dbReference type="ChEBI" id="CHEBI:15378"/>
        <dbReference type="ChEBI" id="CHEBI:30616"/>
        <dbReference type="ChEBI" id="CHEBI:43474"/>
        <dbReference type="ChEBI" id="CHEBI:49786"/>
        <dbReference type="ChEBI" id="CHEBI:456216"/>
        <dbReference type="EC" id="7.2.2.11"/>
    </reaction>
    <physiologicalReaction direction="left-to-right" evidence="13">
        <dbReference type="Rhea" id="RHEA:15558"/>
    </physiologicalReaction>
</comment>
<keyword evidence="4" id="KW-1003">Cell membrane</keyword>
<reference evidence="15 16" key="1">
    <citation type="submission" date="2019-04" db="EMBL/GenBank/DDBJ databases">
        <title>Genome sequence of strain 7209-2.</title>
        <authorList>
            <person name="Gao J."/>
            <person name="Sun J."/>
        </authorList>
    </citation>
    <scope>NUCLEOTIDE SEQUENCE [LARGE SCALE GENOMIC DNA]</scope>
    <source>
        <strain evidence="15 16">7209-2</strain>
    </source>
</reference>
<dbReference type="PROSITE" id="PS50893">
    <property type="entry name" value="ABC_TRANSPORTER_2"/>
    <property type="match status" value="1"/>
</dbReference>
<keyword evidence="8" id="KW-0406">Ion transport</keyword>
<dbReference type="PANTHER" id="PTHR43297">
    <property type="entry name" value="OLIGOPEPTIDE TRANSPORT ATP-BINDING PROTEIN APPD"/>
    <property type="match status" value="1"/>
</dbReference>
<dbReference type="Gene3D" id="3.40.50.300">
    <property type="entry name" value="P-loop containing nucleotide triphosphate hydrolases"/>
    <property type="match status" value="1"/>
</dbReference>
<protein>
    <recommendedName>
        <fullName evidence="12">Nickel import system ATP-binding protein NikD</fullName>
        <ecNumber evidence="11">7.2.2.11</ecNumber>
    </recommendedName>
</protein>
<keyword evidence="16" id="KW-1185">Reference proteome</keyword>
<comment type="subunit">
    <text evidence="10">The complex is composed of two ATP-binding proteins (NikD and NikE), two transmembrane proteins (NikB and NikC) and a solute-binding protein (NikA).</text>
</comment>
<dbReference type="Pfam" id="PF00005">
    <property type="entry name" value="ABC_tran"/>
    <property type="match status" value="1"/>
</dbReference>
<evidence type="ECO:0000256" key="4">
    <source>
        <dbReference type="ARBA" id="ARBA00022475"/>
    </source>
</evidence>
<proteinExistence type="inferred from homology"/>
<evidence type="ECO:0000256" key="3">
    <source>
        <dbReference type="ARBA" id="ARBA00022448"/>
    </source>
</evidence>
<keyword evidence="9" id="KW-0472">Membrane</keyword>
<dbReference type="GO" id="GO:0005524">
    <property type="term" value="F:ATP binding"/>
    <property type="evidence" value="ECO:0007669"/>
    <property type="project" value="UniProtKB-KW"/>
</dbReference>
<evidence type="ECO:0000259" key="14">
    <source>
        <dbReference type="PROSITE" id="PS50893"/>
    </source>
</evidence>
<evidence type="ECO:0000256" key="10">
    <source>
        <dbReference type="ARBA" id="ARBA00038669"/>
    </source>
</evidence>
<evidence type="ECO:0000313" key="16">
    <source>
        <dbReference type="Proteomes" id="UP000309667"/>
    </source>
</evidence>
<evidence type="ECO:0000256" key="1">
    <source>
        <dbReference type="ARBA" id="ARBA00004417"/>
    </source>
</evidence>
<dbReference type="InterPro" id="IPR050388">
    <property type="entry name" value="ABC_Ni/Peptide_Import"/>
</dbReference>
<sequence>MLDVENLSISFLRYDGLVHRREVQALAGIDLSVARGEVMALVGASGAGKSLLAHALFGILPVNAVVRGSMRLDGTALDDAHCGSVNGRRMALVPQSLSHLDPLARCGRQLQWAAKRGGIPRTKERLAEALDSFGLGPEVLTLYPHQVSGGMARRLMLAMATIANPDLIVADEPTSGLDPDAAGGVLGHLRRLVDAGKAVLLITHDLVSAVSHSDRVAILENGRMVSIEPADAFSGDGAKLTDPYARALWLAMPGNRFTVTPDGRGDIECSS</sequence>
<dbReference type="RefSeq" id="WP_136556475.1">
    <property type="nucleotide sequence ID" value="NZ_STGT01000001.1"/>
</dbReference>
<evidence type="ECO:0000256" key="5">
    <source>
        <dbReference type="ARBA" id="ARBA00022741"/>
    </source>
</evidence>
<comment type="similarity">
    <text evidence="2">Belongs to the ABC transporter superfamily.</text>
</comment>
<dbReference type="PROSITE" id="PS00211">
    <property type="entry name" value="ABC_TRANSPORTER_1"/>
    <property type="match status" value="1"/>
</dbReference>
<keyword evidence="7" id="KW-1278">Translocase</keyword>
<dbReference type="InterPro" id="IPR027417">
    <property type="entry name" value="P-loop_NTPase"/>
</dbReference>
<accession>A0ABY2QZZ4</accession>
<evidence type="ECO:0000256" key="7">
    <source>
        <dbReference type="ARBA" id="ARBA00022967"/>
    </source>
</evidence>
<dbReference type="InterPro" id="IPR003439">
    <property type="entry name" value="ABC_transporter-like_ATP-bd"/>
</dbReference>
<dbReference type="Proteomes" id="UP000309667">
    <property type="component" value="Unassembled WGS sequence"/>
</dbReference>
<name>A0ABY2QZZ4_9HYPH</name>
<gene>
    <name evidence="15" type="ORF">E9677_02300</name>
</gene>
<dbReference type="EC" id="7.2.2.11" evidence="11"/>
<evidence type="ECO:0000313" key="15">
    <source>
        <dbReference type="EMBL" id="THV16851.1"/>
    </source>
</evidence>
<comment type="subcellular location">
    <subcellularLocation>
        <location evidence="1">Cell inner membrane</location>
        <topology evidence="1">Peripheral membrane protein</topology>
    </subcellularLocation>
</comment>
<dbReference type="PANTHER" id="PTHR43297:SF13">
    <property type="entry name" value="NICKEL ABC TRANSPORTER, ATP-BINDING PROTEIN"/>
    <property type="match status" value="1"/>
</dbReference>
<keyword evidence="3" id="KW-0813">Transport</keyword>
<evidence type="ECO:0000256" key="11">
    <source>
        <dbReference type="ARBA" id="ARBA00039098"/>
    </source>
</evidence>
<keyword evidence="5" id="KW-0547">Nucleotide-binding</keyword>
<evidence type="ECO:0000256" key="8">
    <source>
        <dbReference type="ARBA" id="ARBA00023065"/>
    </source>
</evidence>
<dbReference type="InterPro" id="IPR003593">
    <property type="entry name" value="AAA+_ATPase"/>
</dbReference>
<comment type="caution">
    <text evidence="15">The sequence shown here is derived from an EMBL/GenBank/DDBJ whole genome shotgun (WGS) entry which is preliminary data.</text>
</comment>
<keyword evidence="6 15" id="KW-0067">ATP-binding</keyword>
<evidence type="ECO:0000256" key="2">
    <source>
        <dbReference type="ARBA" id="ARBA00005417"/>
    </source>
</evidence>
<dbReference type="InterPro" id="IPR017871">
    <property type="entry name" value="ABC_transporter-like_CS"/>
</dbReference>
<organism evidence="15 16">
    <name type="scientific">Rhizobium rhizophilum</name>
    <dbReference type="NCBI Taxonomy" id="1850373"/>
    <lineage>
        <taxon>Bacteria</taxon>
        <taxon>Pseudomonadati</taxon>
        <taxon>Pseudomonadota</taxon>
        <taxon>Alphaproteobacteria</taxon>
        <taxon>Hyphomicrobiales</taxon>
        <taxon>Rhizobiaceae</taxon>
        <taxon>Rhizobium/Agrobacterium group</taxon>
        <taxon>Rhizobium</taxon>
    </lineage>
</organism>
<feature type="domain" description="ABC transporter" evidence="14">
    <location>
        <begin position="2"/>
        <end position="246"/>
    </location>
</feature>